<feature type="transmembrane region" description="Helical" evidence="6">
    <location>
        <begin position="339"/>
        <end position="359"/>
    </location>
</feature>
<keyword evidence="3 6" id="KW-0812">Transmembrane</keyword>
<keyword evidence="2" id="KW-1003">Cell membrane</keyword>
<evidence type="ECO:0000256" key="5">
    <source>
        <dbReference type="ARBA" id="ARBA00023136"/>
    </source>
</evidence>
<dbReference type="Gene3D" id="1.20.1740.10">
    <property type="entry name" value="Amino acid/polyamine transporter I"/>
    <property type="match status" value="1"/>
</dbReference>
<organism evidence="7">
    <name type="scientific">Arthrobacter sp. K5</name>
    <dbReference type="NCBI Taxonomy" id="2839623"/>
    <lineage>
        <taxon>Bacteria</taxon>
        <taxon>Bacillati</taxon>
        <taxon>Actinomycetota</taxon>
        <taxon>Actinomycetes</taxon>
        <taxon>Micrococcales</taxon>
        <taxon>Micrococcaceae</taxon>
        <taxon>Arthrobacter</taxon>
    </lineage>
</organism>
<dbReference type="AlphaFoldDB" id="A0AAU8EK38"/>
<evidence type="ECO:0000256" key="6">
    <source>
        <dbReference type="SAM" id="Phobius"/>
    </source>
</evidence>
<evidence type="ECO:0000256" key="1">
    <source>
        <dbReference type="ARBA" id="ARBA00004651"/>
    </source>
</evidence>
<feature type="transmembrane region" description="Helical" evidence="6">
    <location>
        <begin position="171"/>
        <end position="193"/>
    </location>
</feature>
<dbReference type="PANTHER" id="PTHR42770:SF16">
    <property type="entry name" value="AMINO ACID PERMEASE"/>
    <property type="match status" value="1"/>
</dbReference>
<protein>
    <submittedName>
        <fullName evidence="7">APC family permease</fullName>
    </submittedName>
</protein>
<reference evidence="7" key="1">
    <citation type="submission" date="2024-06" db="EMBL/GenBank/DDBJ databases">
        <title>Biodegradation of dimethachlon by Arthrobacter sp. K5: mechanistic insights and ecological implications.</title>
        <authorList>
            <person name="Hu S."/>
            <person name="Lu P."/>
        </authorList>
    </citation>
    <scope>NUCLEOTIDE SEQUENCE</scope>
    <source>
        <strain evidence="7">K5</strain>
    </source>
</reference>
<keyword evidence="5 6" id="KW-0472">Membrane</keyword>
<feature type="transmembrane region" description="Helical" evidence="6">
    <location>
        <begin position="246"/>
        <end position="272"/>
    </location>
</feature>
<dbReference type="PIRSF" id="PIRSF006060">
    <property type="entry name" value="AA_transporter"/>
    <property type="match status" value="1"/>
</dbReference>
<dbReference type="Pfam" id="PF13520">
    <property type="entry name" value="AA_permease_2"/>
    <property type="match status" value="1"/>
</dbReference>
<evidence type="ECO:0000256" key="4">
    <source>
        <dbReference type="ARBA" id="ARBA00022989"/>
    </source>
</evidence>
<dbReference type="EMBL" id="CP159279">
    <property type="protein sequence ID" value="XCH10005.1"/>
    <property type="molecule type" value="Genomic_DNA"/>
</dbReference>
<feature type="transmembrane region" description="Helical" evidence="6">
    <location>
        <begin position="16"/>
        <end position="38"/>
    </location>
</feature>
<dbReference type="PANTHER" id="PTHR42770">
    <property type="entry name" value="AMINO ACID TRANSPORTER-RELATED"/>
    <property type="match status" value="1"/>
</dbReference>
<proteinExistence type="predicted"/>
<accession>A0AAU8EK38</accession>
<feature type="transmembrane region" description="Helical" evidence="6">
    <location>
        <begin position="131"/>
        <end position="151"/>
    </location>
</feature>
<dbReference type="InterPro" id="IPR050367">
    <property type="entry name" value="APC_superfamily"/>
</dbReference>
<dbReference type="RefSeq" id="WP_353710678.1">
    <property type="nucleotide sequence ID" value="NZ_CP159279.1"/>
</dbReference>
<dbReference type="GO" id="GO:0005886">
    <property type="term" value="C:plasma membrane"/>
    <property type="evidence" value="ECO:0007669"/>
    <property type="project" value="UniProtKB-SubCell"/>
</dbReference>
<feature type="transmembrane region" description="Helical" evidence="6">
    <location>
        <begin position="59"/>
        <end position="82"/>
    </location>
</feature>
<feature type="transmembrane region" description="Helical" evidence="6">
    <location>
        <begin position="102"/>
        <end position="119"/>
    </location>
</feature>
<evidence type="ECO:0000256" key="3">
    <source>
        <dbReference type="ARBA" id="ARBA00022692"/>
    </source>
</evidence>
<dbReference type="InterPro" id="IPR002293">
    <property type="entry name" value="AA/rel_permease1"/>
</dbReference>
<feature type="transmembrane region" description="Helical" evidence="6">
    <location>
        <begin position="366"/>
        <end position="388"/>
    </location>
</feature>
<name>A0AAU8EK38_9MICC</name>
<gene>
    <name evidence="7" type="ORF">ABRP34_14260</name>
</gene>
<comment type="subcellular location">
    <subcellularLocation>
        <location evidence="1">Cell membrane</location>
        <topology evidence="1">Multi-pass membrane protein</topology>
    </subcellularLocation>
</comment>
<feature type="transmembrane region" description="Helical" evidence="6">
    <location>
        <begin position="205"/>
        <end position="226"/>
    </location>
</feature>
<sequence>MSVVPALVFGTTGTNLVLSFIVAMAVMLLVSSCLRPMAQRMAAVSGLYSYTAKGLGPRAAITAGWSAIFGYGLISMAGLLAVGTYGANIMERLWGSAGDGTLVITLIILAAAALAGFFMIRGIHISAKVTLLVECVSILLLASLLTAYFVLARPHVDLASLNPVNGNFHSLSLGVVVAVSAFVGFESSTTLGGEAQRPFINIPRTIRWTPIVTGALYLLAVTGQDIALKDAPGFIASSQTPLSDMFYFKTSALMAVMLDVGIAGSFFACVVASTNALARTLFCMGREGVAPAIIGHTHQTFRTPWAAILTAMPVITGVPIVMVLYGVSPEKGLTDLFTLGAYGYLGAYVLASASLPFFLRRIGEGTWASWASGGITVGAVTFVVWNAVTLSAYEGNVQPAIYGALVTLSVLNAELLRWRFPARLNAVGIYDEPRESDIHSSAKSGRIP</sequence>
<feature type="transmembrane region" description="Helical" evidence="6">
    <location>
        <begin position="400"/>
        <end position="416"/>
    </location>
</feature>
<keyword evidence="4 6" id="KW-1133">Transmembrane helix</keyword>
<evidence type="ECO:0000256" key="2">
    <source>
        <dbReference type="ARBA" id="ARBA00022475"/>
    </source>
</evidence>
<dbReference type="GO" id="GO:0022857">
    <property type="term" value="F:transmembrane transporter activity"/>
    <property type="evidence" value="ECO:0007669"/>
    <property type="project" value="InterPro"/>
</dbReference>
<evidence type="ECO:0000313" key="7">
    <source>
        <dbReference type="EMBL" id="XCH10005.1"/>
    </source>
</evidence>
<feature type="transmembrane region" description="Helical" evidence="6">
    <location>
        <begin position="305"/>
        <end position="327"/>
    </location>
</feature>